<dbReference type="PROSITE" id="PS51257">
    <property type="entry name" value="PROKAR_LIPOPROTEIN"/>
    <property type="match status" value="1"/>
</dbReference>
<proteinExistence type="predicted"/>
<accession>A0AAU8A136</accession>
<evidence type="ECO:0000313" key="1">
    <source>
        <dbReference type="EMBL" id="XCC56891.1"/>
    </source>
</evidence>
<protein>
    <submittedName>
        <fullName evidence="1">Uncharacterized protein</fullName>
    </submittedName>
</protein>
<name>A0AAU8A136_9BURK</name>
<dbReference type="AlphaFoldDB" id="A0AAU8A136"/>
<dbReference type="RefSeq" id="WP_353437892.1">
    <property type="nucleotide sequence ID" value="NZ_CP099959.1"/>
</dbReference>
<gene>
    <name evidence="1" type="ORF">NKE59_05140</name>
</gene>
<sequence>MHKPSTPSLVSLALIFLLTACGTPQSGFRVVNRSDGMIGVQAIKGAKELEAHELAVKECKKMGRSSAAISEAKTTHNDQFPMIYIYQCVR</sequence>
<reference evidence="1" key="1">
    <citation type="submission" date="2022-06" db="EMBL/GenBank/DDBJ databases">
        <title>New Polynucleobacter species.</title>
        <authorList>
            <person name="Hahn M.W."/>
        </authorList>
    </citation>
    <scope>NUCLEOTIDE SEQUENCE</scope>
    <source>
        <strain evidence="1">UK-FUSCHL-C3</strain>
    </source>
</reference>
<dbReference type="EMBL" id="CP099959">
    <property type="protein sequence ID" value="XCC56891.1"/>
    <property type="molecule type" value="Genomic_DNA"/>
</dbReference>
<organism evidence="1">
    <name type="scientific">Polynucleobacter sp. UK-FUSCHL-C3</name>
    <dbReference type="NCBI Taxonomy" id="2955208"/>
    <lineage>
        <taxon>Bacteria</taxon>
        <taxon>Pseudomonadati</taxon>
        <taxon>Pseudomonadota</taxon>
        <taxon>Betaproteobacteria</taxon>
        <taxon>Burkholderiales</taxon>
        <taxon>Burkholderiaceae</taxon>
        <taxon>Polynucleobacter</taxon>
    </lineage>
</organism>